<dbReference type="InterPro" id="IPR036249">
    <property type="entry name" value="Thioredoxin-like_sf"/>
</dbReference>
<dbReference type="EMBL" id="LN846999">
    <property type="protein sequence ID" value="CRI38587.1"/>
    <property type="molecule type" value="Genomic_DNA"/>
</dbReference>
<dbReference type="EMBL" id="LN847227">
    <property type="protein sequence ID" value="CRI46445.1"/>
    <property type="molecule type" value="Genomic_DNA"/>
</dbReference>
<sequence>MILLQNIKRCSLKQLKVLATLLLSLSLPTLEAAENRDSDSIVWHLDYQEALQKSKEAELPLLVIFSGSDWNGPCMKIRKEVLESPEFIKRVQGKFVCVEVEYLKHRPQVENIRQQNLALKSKFKINELPCMILLSHEEREIYRIGSFGNETGSNLGDSLCHIVESDSLLRRAFPMMTSLSLSELQRYYRLAEELSHKEFLKHALELGVRSDDYFFLSEKFRLLVEVGKMDSEECQRIKKRLLNKDPKNEKQTHFTVALIEFQELAKRSRAGVRQDASQVIAPLESYISQFGQQDKDNLWRVEMMIAQFYLDSDQWHHALQHAEVAFEAAPNEVRSHISRSLEYIRHQS</sequence>
<evidence type="ECO:0000256" key="2">
    <source>
        <dbReference type="SAM" id="SignalP"/>
    </source>
</evidence>
<keyword evidence="1 2" id="KW-0732">Signal</keyword>
<dbReference type="SMR" id="A0A0F7X216"/>
<evidence type="ECO:0000313" key="7">
    <source>
        <dbReference type="EMBL" id="CRI44189.1"/>
    </source>
</evidence>
<dbReference type="EMBL" id="LN847008">
    <property type="protein sequence ID" value="CRI41976.1"/>
    <property type="molecule type" value="Genomic_DNA"/>
</dbReference>
<dbReference type="AlphaFoldDB" id="A0A0F7X216"/>
<dbReference type="PANTHER" id="PTHR15337">
    <property type="entry name" value="ANTERIOR GRADIENT PROTEIN-RELATED"/>
    <property type="match status" value="1"/>
</dbReference>
<evidence type="ECO:0000256" key="1">
    <source>
        <dbReference type="ARBA" id="ARBA00022729"/>
    </source>
</evidence>
<dbReference type="Gene3D" id="3.40.30.10">
    <property type="entry name" value="Glutaredoxin"/>
    <property type="match status" value="1"/>
</dbReference>
<proteinExistence type="predicted"/>
<dbReference type="EMBL" id="LN847237">
    <property type="protein sequence ID" value="CRI47591.1"/>
    <property type="molecule type" value="Genomic_DNA"/>
</dbReference>
<accession>A0A0F7X216</accession>
<dbReference type="GeneID" id="45050989"/>
<evidence type="ECO:0000313" key="4">
    <source>
        <dbReference type="EMBL" id="CRI40851.1"/>
    </source>
</evidence>
<dbReference type="InterPro" id="IPR051099">
    <property type="entry name" value="AGR/TXD"/>
</dbReference>
<dbReference type="EMBL" id="LN847240">
    <property type="protein sequence ID" value="CRI50997.1"/>
    <property type="molecule type" value="Genomic_DNA"/>
</dbReference>
<evidence type="ECO:0000313" key="8">
    <source>
        <dbReference type="EMBL" id="CRI46445.1"/>
    </source>
</evidence>
<organism evidence="8">
    <name type="scientific">Chlamydia pneumoniae</name>
    <name type="common">Chlamydophila pneumoniae</name>
    <dbReference type="NCBI Taxonomy" id="83558"/>
    <lineage>
        <taxon>Bacteria</taxon>
        <taxon>Pseudomonadati</taxon>
        <taxon>Chlamydiota</taxon>
        <taxon>Chlamydiia</taxon>
        <taxon>Chlamydiales</taxon>
        <taxon>Chlamydiaceae</taxon>
        <taxon>Chlamydia/Chlamydophila group</taxon>
        <taxon>Chlamydia</taxon>
    </lineage>
</organism>
<reference evidence="8" key="1">
    <citation type="submission" date="2015-05" db="EMBL/GenBank/DDBJ databases">
        <authorList>
            <person name="Rattei Thomas"/>
        </authorList>
    </citation>
    <scope>NUCLEOTIDE SEQUENCE</scope>
    <source>
        <strain evidence="3">CV15</strain>
        <strain evidence="4">CWL029c</strain>
        <strain evidence="6">DC9</strain>
        <strain evidence="5">GiD</strain>
        <strain evidence="7">H12</strain>
        <strain evidence="8">MUL2216</strain>
        <strain evidence="9">Panola</strain>
        <strain evidence="11">PB1</strain>
        <strain evidence="10">U1271</strain>
        <strain evidence="12">UZG1</strain>
        <strain evidence="13">Wien2</strain>
        <strain evidence="14">YK41</strain>
    </source>
</reference>
<protein>
    <submittedName>
        <fullName evidence="8">Thioredoxin-related protein DsbJ</fullName>
    </submittedName>
</protein>
<dbReference type="SUPFAM" id="SSF52833">
    <property type="entry name" value="Thioredoxin-like"/>
    <property type="match status" value="1"/>
</dbReference>
<dbReference type="EMBL" id="LN847204">
    <property type="protein sequence ID" value="CRI44189.1"/>
    <property type="molecule type" value="Genomic_DNA"/>
</dbReference>
<feature type="signal peptide" evidence="2">
    <location>
        <begin position="1"/>
        <end position="32"/>
    </location>
</feature>
<evidence type="ECO:0000313" key="9">
    <source>
        <dbReference type="EMBL" id="CRI47591.1"/>
    </source>
</evidence>
<dbReference type="RefSeq" id="WP_010883568.1">
    <property type="nucleotide sequence ID" value="NZ_CP160064.1"/>
</dbReference>
<name>A0A0F7X216_CHLPN</name>
<evidence type="ECO:0000313" key="3">
    <source>
        <dbReference type="EMBL" id="CRI38587.1"/>
    </source>
</evidence>
<evidence type="ECO:0000313" key="13">
    <source>
        <dbReference type="EMBL" id="CRI54053.1"/>
    </source>
</evidence>
<dbReference type="PATRIC" id="fig|83558.13.peg.987"/>
<evidence type="ECO:0000313" key="12">
    <source>
        <dbReference type="EMBL" id="CRI52127.1"/>
    </source>
</evidence>
<dbReference type="OMA" id="VWRIEMM"/>
<evidence type="ECO:0000313" key="6">
    <source>
        <dbReference type="EMBL" id="CRI43072.1"/>
    </source>
</evidence>
<feature type="chain" id="PRO_5010030644" evidence="2">
    <location>
        <begin position="33"/>
        <end position="348"/>
    </location>
</feature>
<evidence type="ECO:0000313" key="5">
    <source>
        <dbReference type="EMBL" id="CRI41976.1"/>
    </source>
</evidence>
<evidence type="ECO:0000313" key="14">
    <source>
        <dbReference type="EMBL" id="CRI73619.1"/>
    </source>
</evidence>
<gene>
    <name evidence="8" type="primary">dsbJ</name>
    <name evidence="3" type="ORF">BN1224_CV15_C_04200</name>
    <name evidence="6" type="ORF">BN1224_DC9_CE_00020</name>
    <name evidence="5" type="ORF">BN1224_GiD_A_09770</name>
    <name evidence="7" type="ORF">BN1224_H12_EZ_00080</name>
    <name evidence="8" type="ORF">BN1224_MUL2216_F_05000</name>
    <name evidence="9" type="ORF">BN1224_Panola_L_00950</name>
    <name evidence="11" type="ORF">BN1224_PB1_B_09660</name>
    <name evidence="10" type="ORF">BN1224_U1271_C_08110</name>
    <name evidence="12" type="ORF">BN1224_UZG1_B_02760</name>
    <name evidence="13" type="ORF">BN1224_Wien2_H_01950</name>
    <name evidence="14" type="ORF">BN1224_YK41_BZ_00070</name>
    <name evidence="4" type="ORF">CWL029c_F_00980</name>
</gene>
<dbReference type="OrthoDB" id="18626at2"/>
<dbReference type="EMBL" id="LN847006">
    <property type="protein sequence ID" value="CRI40851.1"/>
    <property type="molecule type" value="Genomic_DNA"/>
</dbReference>
<dbReference type="EMBL" id="LN847246">
    <property type="protein sequence ID" value="CRI52127.1"/>
    <property type="molecule type" value="Genomic_DNA"/>
</dbReference>
<dbReference type="PANTHER" id="PTHR15337:SF11">
    <property type="entry name" value="THIOREDOXIN DOMAIN-CONTAINING PROTEIN"/>
    <property type="match status" value="1"/>
</dbReference>
<evidence type="ECO:0000313" key="11">
    <source>
        <dbReference type="EMBL" id="CRI50997.1"/>
    </source>
</evidence>
<evidence type="ECO:0000313" key="10">
    <source>
        <dbReference type="EMBL" id="CRI49871.1"/>
    </source>
</evidence>
<dbReference type="EMBL" id="LN847244">
    <property type="protein sequence ID" value="CRI49871.1"/>
    <property type="molecule type" value="Genomic_DNA"/>
</dbReference>
<dbReference type="Pfam" id="PF13899">
    <property type="entry name" value="Thioredoxin_7"/>
    <property type="match status" value="1"/>
</dbReference>
<dbReference type="EMBL" id="LN849051">
    <property type="protein sequence ID" value="CRI73619.1"/>
    <property type="molecule type" value="Genomic_DNA"/>
</dbReference>
<dbReference type="EMBL" id="LN847060">
    <property type="protein sequence ID" value="CRI43072.1"/>
    <property type="molecule type" value="Genomic_DNA"/>
</dbReference>
<dbReference type="EMBL" id="LN847255">
    <property type="protein sequence ID" value="CRI54053.1"/>
    <property type="molecule type" value="Genomic_DNA"/>
</dbReference>